<dbReference type="PROSITE" id="PS51819">
    <property type="entry name" value="VOC"/>
    <property type="match status" value="2"/>
</dbReference>
<dbReference type="InterPro" id="IPR029068">
    <property type="entry name" value="Glyas_Bleomycin-R_OHBP_Dase"/>
</dbReference>
<dbReference type="RefSeq" id="WP_108963043.1">
    <property type="nucleotide sequence ID" value="NZ_QEFB01000011.1"/>
</dbReference>
<dbReference type="CDD" id="cd07247">
    <property type="entry name" value="SgaA_N_like"/>
    <property type="match status" value="1"/>
</dbReference>
<name>A0A2U1TCI3_9MICO</name>
<dbReference type="Proteomes" id="UP000244962">
    <property type="component" value="Unassembled WGS sequence"/>
</dbReference>
<reference evidence="3" key="1">
    <citation type="submission" date="2018-04" db="EMBL/GenBank/DDBJ databases">
        <authorList>
            <person name="Liu S."/>
            <person name="Wang Z."/>
            <person name="Li J."/>
        </authorList>
    </citation>
    <scope>NUCLEOTIDE SEQUENCE [LARGE SCALE GENOMIC DNA]</scope>
    <source>
        <strain evidence="3">622</strain>
    </source>
</reference>
<protein>
    <submittedName>
        <fullName evidence="2">Glyoxalase</fullName>
    </submittedName>
</protein>
<dbReference type="InterPro" id="IPR052164">
    <property type="entry name" value="Anthracycline_SecMetBiosynth"/>
</dbReference>
<dbReference type="InterPro" id="IPR041581">
    <property type="entry name" value="Glyoxalase_6"/>
</dbReference>
<dbReference type="SUPFAM" id="SSF54593">
    <property type="entry name" value="Glyoxalase/Bleomycin resistance protein/Dihydroxybiphenyl dioxygenase"/>
    <property type="match status" value="2"/>
</dbReference>
<accession>A0A2U1TCI3</accession>
<evidence type="ECO:0000259" key="1">
    <source>
        <dbReference type="PROSITE" id="PS51819"/>
    </source>
</evidence>
<feature type="domain" description="VOC" evidence="1">
    <location>
        <begin position="138"/>
        <end position="271"/>
    </location>
</feature>
<gene>
    <name evidence="2" type="ORF">DF223_09955</name>
</gene>
<dbReference type="AlphaFoldDB" id="A0A2U1TCI3"/>
<dbReference type="Gene3D" id="3.10.180.10">
    <property type="entry name" value="2,3-Dihydroxybiphenyl 1,2-Dioxygenase, domain 1"/>
    <property type="match status" value="2"/>
</dbReference>
<evidence type="ECO:0000313" key="2">
    <source>
        <dbReference type="EMBL" id="PWC06586.1"/>
    </source>
</evidence>
<keyword evidence="3" id="KW-1185">Reference proteome</keyword>
<dbReference type="Pfam" id="PF18029">
    <property type="entry name" value="Glyoxalase_6"/>
    <property type="match status" value="2"/>
</dbReference>
<dbReference type="PANTHER" id="PTHR33993:SF14">
    <property type="entry name" value="GB|AAF24581.1"/>
    <property type="match status" value="1"/>
</dbReference>
<comment type="caution">
    <text evidence="2">The sequence shown here is derived from an EMBL/GenBank/DDBJ whole genome shotgun (WGS) entry which is preliminary data.</text>
</comment>
<sequence>MSGIPRTYPHGVPCWVDTEQPDPTVASVFYGELFGWTFTNALPPGAPAQYLIAHLAGDDVAAIGTGTGTAVWNTYIAVTDADATADSVLANGGTVLSAPADVGPGGRAAICADPQGAEFRLWQPYRRLGAQAVNTPGSWNFSDLRTTDPDAASAFYTGVFGWTYADLGPGLEAMISVPGYGNHLAATADPDIYVRQADVPDGFADVIGALQPASDSERPHWRVTFSVDNRAESVELAEKLGATVLGTWESEWAALATIRDPQGGEVTLSEFRPPDA</sequence>
<dbReference type="InterPro" id="IPR037523">
    <property type="entry name" value="VOC_core"/>
</dbReference>
<dbReference type="EMBL" id="QEFB01000011">
    <property type="protein sequence ID" value="PWC06586.1"/>
    <property type="molecule type" value="Genomic_DNA"/>
</dbReference>
<dbReference type="PANTHER" id="PTHR33993">
    <property type="entry name" value="GLYOXALASE-RELATED"/>
    <property type="match status" value="1"/>
</dbReference>
<feature type="domain" description="VOC" evidence="1">
    <location>
        <begin position="12"/>
        <end position="124"/>
    </location>
</feature>
<proteinExistence type="predicted"/>
<organism evidence="2 3">
    <name type="scientific">Mycetocola zhujimingii</name>
    <dbReference type="NCBI Taxonomy" id="2079792"/>
    <lineage>
        <taxon>Bacteria</taxon>
        <taxon>Bacillati</taxon>
        <taxon>Actinomycetota</taxon>
        <taxon>Actinomycetes</taxon>
        <taxon>Micrococcales</taxon>
        <taxon>Microbacteriaceae</taxon>
        <taxon>Mycetocola</taxon>
    </lineage>
</organism>
<evidence type="ECO:0000313" key="3">
    <source>
        <dbReference type="Proteomes" id="UP000244962"/>
    </source>
</evidence>